<accession>W1Y0A0</accession>
<dbReference type="AlphaFoldDB" id="W1Y0A0"/>
<sequence length="23" mass="2588">NIVTDYIDGNIGTLNDSRYIMSI</sequence>
<feature type="non-terminal residue" evidence="1">
    <location>
        <position position="1"/>
    </location>
</feature>
<organism evidence="1">
    <name type="scientific">human gut metagenome</name>
    <dbReference type="NCBI Taxonomy" id="408170"/>
    <lineage>
        <taxon>unclassified sequences</taxon>
        <taxon>metagenomes</taxon>
        <taxon>organismal metagenomes</taxon>
    </lineage>
</organism>
<dbReference type="EMBL" id="AZMM01009715">
    <property type="protein sequence ID" value="ETJ35983.1"/>
    <property type="molecule type" value="Genomic_DNA"/>
</dbReference>
<name>W1Y0A0_9ZZZZ</name>
<gene>
    <name evidence="1" type="ORF">Q604_UNBC09715G0002</name>
</gene>
<evidence type="ECO:0000313" key="1">
    <source>
        <dbReference type="EMBL" id="ETJ35983.1"/>
    </source>
</evidence>
<protein>
    <submittedName>
        <fullName evidence="1">Uncharacterized protein</fullName>
    </submittedName>
</protein>
<reference evidence="1" key="1">
    <citation type="submission" date="2013-12" db="EMBL/GenBank/DDBJ databases">
        <title>A Varibaculum cambriense genome reconstructed from a premature infant gut community with otherwise low bacterial novelty that shifts toward anaerobic metabolism during the third week of life.</title>
        <authorList>
            <person name="Brown C.T."/>
            <person name="Sharon I."/>
            <person name="Thomas B.C."/>
            <person name="Castelle C.J."/>
            <person name="Morowitz M.J."/>
            <person name="Banfield J.F."/>
        </authorList>
    </citation>
    <scope>NUCLEOTIDE SEQUENCE</scope>
</reference>
<comment type="caution">
    <text evidence="1">The sequence shown here is derived from an EMBL/GenBank/DDBJ whole genome shotgun (WGS) entry which is preliminary data.</text>
</comment>
<proteinExistence type="predicted"/>